<protein>
    <submittedName>
        <fullName evidence="1">Uncharacterized protein</fullName>
    </submittedName>
</protein>
<name>A0A2H1GQE4_ZYMTR</name>
<reference evidence="2" key="1">
    <citation type="submission" date="2017-05" db="EMBL/GenBank/DDBJ databases">
        <authorList>
            <person name="Song R."/>
            <person name="Chenine A.L."/>
            <person name="Ruprecht R.M."/>
        </authorList>
    </citation>
    <scope>NUCLEOTIDE SEQUENCE [LARGE SCALE GENOMIC DNA]</scope>
</reference>
<dbReference type="EMBL" id="LT854259">
    <property type="protein sequence ID" value="SMR55708.1"/>
    <property type="molecule type" value="Genomic_DNA"/>
</dbReference>
<accession>A0A2H1GQE4</accession>
<dbReference type="AlphaFoldDB" id="A0A2H1GQE4"/>
<evidence type="ECO:0000313" key="1">
    <source>
        <dbReference type="EMBL" id="SMR55708.1"/>
    </source>
</evidence>
<organism evidence="1 2">
    <name type="scientific">Zymoseptoria tritici ST99CH_1E4</name>
    <dbReference type="NCBI Taxonomy" id="1276532"/>
    <lineage>
        <taxon>Eukaryota</taxon>
        <taxon>Fungi</taxon>
        <taxon>Dikarya</taxon>
        <taxon>Ascomycota</taxon>
        <taxon>Pezizomycotina</taxon>
        <taxon>Dothideomycetes</taxon>
        <taxon>Dothideomycetidae</taxon>
        <taxon>Mycosphaerellales</taxon>
        <taxon>Mycosphaerellaceae</taxon>
        <taxon>Zymoseptoria</taxon>
    </lineage>
</organism>
<proteinExistence type="predicted"/>
<evidence type="ECO:0000313" key="2">
    <source>
        <dbReference type="Proteomes" id="UP000245764"/>
    </source>
</evidence>
<gene>
    <name evidence="1" type="ORF">ZT1E4_G8056</name>
</gene>
<dbReference type="Proteomes" id="UP000245764">
    <property type="component" value="Chromosome 7"/>
</dbReference>
<sequence>MQYSRLMLPPTSCSLSTRGVIWAMLHCHRPRRPEPNLRTAYHAWKAADEPPKPWIISTRIATVAICSEKSPNLASLTLDIQAPASKTFQAPLEPSLA</sequence>